<accession>A0A8S5RZ54</accession>
<sequence>MLKMYFNVNECNLLAYVDYKPYICISKLKKY</sequence>
<reference evidence="1" key="1">
    <citation type="journal article" date="2021" name="Proc. Natl. Acad. Sci. U.S.A.">
        <title>A Catalog of Tens of Thousands of Viruses from Human Metagenomes Reveals Hidden Associations with Chronic Diseases.</title>
        <authorList>
            <person name="Tisza M.J."/>
            <person name="Buck C.B."/>
        </authorList>
    </citation>
    <scope>NUCLEOTIDE SEQUENCE</scope>
    <source>
        <strain evidence="1">CtNQV2</strain>
    </source>
</reference>
<evidence type="ECO:0000313" key="1">
    <source>
        <dbReference type="EMBL" id="DAF44046.1"/>
    </source>
</evidence>
<proteinExistence type="predicted"/>
<name>A0A8S5RZ54_9CAUD</name>
<organism evidence="1">
    <name type="scientific">Myoviridae sp. ctNQV2</name>
    <dbReference type="NCBI Taxonomy" id="2827683"/>
    <lineage>
        <taxon>Viruses</taxon>
        <taxon>Duplodnaviria</taxon>
        <taxon>Heunggongvirae</taxon>
        <taxon>Uroviricota</taxon>
        <taxon>Caudoviricetes</taxon>
    </lineage>
</organism>
<protein>
    <submittedName>
        <fullName evidence="1">Uncharacterized protein</fullName>
    </submittedName>
</protein>
<dbReference type="EMBL" id="BK032510">
    <property type="protein sequence ID" value="DAF44046.1"/>
    <property type="molecule type" value="Genomic_DNA"/>
</dbReference>